<dbReference type="InterPro" id="IPR001841">
    <property type="entry name" value="Znf_RING"/>
</dbReference>
<feature type="compositionally biased region" description="Polar residues" evidence="2">
    <location>
        <begin position="114"/>
        <end position="124"/>
    </location>
</feature>
<dbReference type="Proteomes" id="UP000187609">
    <property type="component" value="Unassembled WGS sequence"/>
</dbReference>
<dbReference type="InterPro" id="IPR051826">
    <property type="entry name" value="E3_ubiquitin-ligase_domain"/>
</dbReference>
<feature type="domain" description="RING-type" evidence="3">
    <location>
        <begin position="220"/>
        <end position="263"/>
    </location>
</feature>
<comment type="caution">
    <text evidence="4">The sequence shown here is derived from an EMBL/GenBank/DDBJ whole genome shotgun (WGS) entry which is preliminary data.</text>
</comment>
<proteinExistence type="predicted"/>
<dbReference type="PANTHER" id="PTHR22765">
    <property type="entry name" value="RING FINGER AND PROTEASE ASSOCIATED DOMAIN-CONTAINING"/>
    <property type="match status" value="1"/>
</dbReference>
<name>A0A314LBH6_NICAT</name>
<dbReference type="InterPro" id="IPR013083">
    <property type="entry name" value="Znf_RING/FYVE/PHD"/>
</dbReference>
<accession>A0A314LBH6</accession>
<organism evidence="4 5">
    <name type="scientific">Nicotiana attenuata</name>
    <name type="common">Coyote tobacco</name>
    <dbReference type="NCBI Taxonomy" id="49451"/>
    <lineage>
        <taxon>Eukaryota</taxon>
        <taxon>Viridiplantae</taxon>
        <taxon>Streptophyta</taxon>
        <taxon>Embryophyta</taxon>
        <taxon>Tracheophyta</taxon>
        <taxon>Spermatophyta</taxon>
        <taxon>Magnoliopsida</taxon>
        <taxon>eudicotyledons</taxon>
        <taxon>Gunneridae</taxon>
        <taxon>Pentapetalae</taxon>
        <taxon>asterids</taxon>
        <taxon>lamiids</taxon>
        <taxon>Solanales</taxon>
        <taxon>Solanaceae</taxon>
        <taxon>Nicotianoideae</taxon>
        <taxon>Nicotianeae</taxon>
        <taxon>Nicotiana</taxon>
    </lineage>
</organism>
<evidence type="ECO:0000313" key="4">
    <source>
        <dbReference type="EMBL" id="OIT38477.1"/>
    </source>
</evidence>
<evidence type="ECO:0000313" key="5">
    <source>
        <dbReference type="Proteomes" id="UP000187609"/>
    </source>
</evidence>
<evidence type="ECO:0000256" key="1">
    <source>
        <dbReference type="PROSITE-ProRule" id="PRU00175"/>
    </source>
</evidence>
<reference evidence="4" key="1">
    <citation type="submission" date="2016-11" db="EMBL/GenBank/DDBJ databases">
        <title>The genome of Nicotiana attenuata.</title>
        <authorList>
            <person name="Xu S."/>
            <person name="Brockmoeller T."/>
            <person name="Gaquerel E."/>
            <person name="Navarro A."/>
            <person name="Kuhl H."/>
            <person name="Gase K."/>
            <person name="Ling Z."/>
            <person name="Zhou W."/>
            <person name="Kreitzer C."/>
            <person name="Stanke M."/>
            <person name="Tang H."/>
            <person name="Lyons E."/>
            <person name="Pandey P."/>
            <person name="Pandey S.P."/>
            <person name="Timmermann B."/>
            <person name="Baldwin I.T."/>
        </authorList>
    </citation>
    <scope>NUCLEOTIDE SEQUENCE [LARGE SCALE GENOMIC DNA]</scope>
    <source>
        <strain evidence="4">UT</strain>
    </source>
</reference>
<dbReference type="GO" id="GO:0061630">
    <property type="term" value="F:ubiquitin protein ligase activity"/>
    <property type="evidence" value="ECO:0007669"/>
    <property type="project" value="TreeGrafter"/>
</dbReference>
<evidence type="ECO:0000256" key="2">
    <source>
        <dbReference type="SAM" id="MobiDB-lite"/>
    </source>
</evidence>
<feature type="compositionally biased region" description="Basic and acidic residues" evidence="2">
    <location>
        <begin position="126"/>
        <end position="145"/>
    </location>
</feature>
<dbReference type="Pfam" id="PF13639">
    <property type="entry name" value="zf-RING_2"/>
    <property type="match status" value="1"/>
</dbReference>
<protein>
    <recommendedName>
        <fullName evidence="3">RING-type domain-containing protein</fullName>
    </recommendedName>
</protein>
<gene>
    <name evidence="4" type="ORF">A4A49_13100</name>
</gene>
<dbReference type="PROSITE" id="PS50089">
    <property type="entry name" value="ZF_RING_2"/>
    <property type="match status" value="1"/>
</dbReference>
<dbReference type="GO" id="GO:0006511">
    <property type="term" value="P:ubiquitin-dependent protein catabolic process"/>
    <property type="evidence" value="ECO:0007669"/>
    <property type="project" value="TreeGrafter"/>
</dbReference>
<keyword evidence="1" id="KW-0863">Zinc-finger</keyword>
<feature type="region of interest" description="Disordered" evidence="2">
    <location>
        <begin position="113"/>
        <end position="148"/>
    </location>
</feature>
<dbReference type="GO" id="GO:0008270">
    <property type="term" value="F:zinc ion binding"/>
    <property type="evidence" value="ECO:0007669"/>
    <property type="project" value="UniProtKB-KW"/>
</dbReference>
<dbReference type="PANTHER" id="PTHR22765:SF411">
    <property type="entry name" value="OS02G0248440 PROTEIN"/>
    <property type="match status" value="1"/>
</dbReference>
<keyword evidence="1" id="KW-0479">Metal-binding</keyword>
<keyword evidence="1" id="KW-0862">Zinc</keyword>
<dbReference type="Gene3D" id="3.30.40.10">
    <property type="entry name" value="Zinc/RING finger domain, C3HC4 (zinc finger)"/>
    <property type="match status" value="1"/>
</dbReference>
<sequence length="312" mass="35410">MILMCLSEESRSQSNYVSEIARGHEETTERARNMTTERARVVTTEGARNNVITERARARNVTVERAHNVTVERVRNVTTESARTRYMTTESARNVTTESARAHNVTTERARARNVTTERASSVMTERAHSVMTERARNETTERAHSVMTERASNVTIERAHSVTTERLHNVTAERARVMTPERAQETPYLVATIELVIDDFDDGEKIGYRPKIKGKNNDCCICLAEFKQGNMCCLILPACCHRFHVACIIPWLAKNKTCPLCRTRVRVRVVPCPRIDDLLRHSQSLPSSCNDRNCYIISADSILTIPIRPLV</sequence>
<keyword evidence="5" id="KW-1185">Reference proteome</keyword>
<dbReference type="EMBL" id="MJEQ01000203">
    <property type="protein sequence ID" value="OIT38477.1"/>
    <property type="molecule type" value="Genomic_DNA"/>
</dbReference>
<dbReference type="Gramene" id="OIT38477">
    <property type="protein sequence ID" value="OIT38477"/>
    <property type="gene ID" value="A4A49_13100"/>
</dbReference>
<dbReference type="AlphaFoldDB" id="A0A314LBH6"/>
<dbReference type="SUPFAM" id="SSF57850">
    <property type="entry name" value="RING/U-box"/>
    <property type="match status" value="1"/>
</dbReference>
<evidence type="ECO:0000259" key="3">
    <source>
        <dbReference type="PROSITE" id="PS50089"/>
    </source>
</evidence>